<accession>A0AAU9U7C2</accession>
<dbReference type="Proteomes" id="UP001153954">
    <property type="component" value="Unassembled WGS sequence"/>
</dbReference>
<reference evidence="2" key="1">
    <citation type="submission" date="2022-03" db="EMBL/GenBank/DDBJ databases">
        <authorList>
            <person name="Tunstrom K."/>
        </authorList>
    </citation>
    <scope>NUCLEOTIDE SEQUENCE</scope>
</reference>
<organism evidence="2 3">
    <name type="scientific">Euphydryas editha</name>
    <name type="common">Edith's checkerspot</name>
    <dbReference type="NCBI Taxonomy" id="104508"/>
    <lineage>
        <taxon>Eukaryota</taxon>
        <taxon>Metazoa</taxon>
        <taxon>Ecdysozoa</taxon>
        <taxon>Arthropoda</taxon>
        <taxon>Hexapoda</taxon>
        <taxon>Insecta</taxon>
        <taxon>Pterygota</taxon>
        <taxon>Neoptera</taxon>
        <taxon>Endopterygota</taxon>
        <taxon>Lepidoptera</taxon>
        <taxon>Glossata</taxon>
        <taxon>Ditrysia</taxon>
        <taxon>Papilionoidea</taxon>
        <taxon>Nymphalidae</taxon>
        <taxon>Nymphalinae</taxon>
        <taxon>Euphydryas</taxon>
    </lineage>
</organism>
<dbReference type="InterPro" id="IPR036397">
    <property type="entry name" value="RNaseH_sf"/>
</dbReference>
<evidence type="ECO:0000313" key="3">
    <source>
        <dbReference type="Proteomes" id="UP001153954"/>
    </source>
</evidence>
<dbReference type="GO" id="GO:0003676">
    <property type="term" value="F:nucleic acid binding"/>
    <property type="evidence" value="ECO:0007669"/>
    <property type="project" value="InterPro"/>
</dbReference>
<gene>
    <name evidence="2" type="ORF">EEDITHA_LOCUS10694</name>
</gene>
<comment type="caution">
    <text evidence="2">The sequence shown here is derived from an EMBL/GenBank/DDBJ whole genome shotgun (WGS) entry which is preliminary data.</text>
</comment>
<dbReference type="AlphaFoldDB" id="A0AAU9U7C2"/>
<keyword evidence="3" id="KW-1185">Reference proteome</keyword>
<dbReference type="Pfam" id="PF13358">
    <property type="entry name" value="DDE_3"/>
    <property type="match status" value="1"/>
</dbReference>
<feature type="domain" description="Tc1-like transposase DDE" evidence="1">
    <location>
        <begin position="2"/>
        <end position="125"/>
    </location>
</feature>
<dbReference type="PANTHER" id="PTHR33939">
    <property type="entry name" value="PROTEIN CBG22215"/>
    <property type="match status" value="1"/>
</dbReference>
<evidence type="ECO:0000259" key="1">
    <source>
        <dbReference type="Pfam" id="PF13358"/>
    </source>
</evidence>
<proteinExistence type="predicted"/>
<dbReference type="EMBL" id="CAKOGL010000015">
    <property type="protein sequence ID" value="CAH2095215.1"/>
    <property type="molecule type" value="Genomic_DNA"/>
</dbReference>
<dbReference type="Gene3D" id="3.30.420.10">
    <property type="entry name" value="Ribonuclease H-like superfamily/Ribonuclease H"/>
    <property type="match status" value="1"/>
</dbReference>
<dbReference type="PANTHER" id="PTHR33939:SF1">
    <property type="entry name" value="DUF4371 DOMAIN-CONTAINING PROTEIN"/>
    <property type="match status" value="1"/>
</dbReference>
<name>A0AAU9U7C2_EUPED</name>
<dbReference type="InterPro" id="IPR038717">
    <property type="entry name" value="Tc1-like_DDE_dom"/>
</dbReference>
<evidence type="ECO:0000313" key="2">
    <source>
        <dbReference type="EMBL" id="CAH2095215.1"/>
    </source>
</evidence>
<sequence>MDAIRFEQWFENILPKLGENAVVVIDNAPYHSRRQEKTPTTAWRKASIQEWLCNKEVSYDEKDVKAELLKKVKDVKANYQTYVVDELEKKYNVEVLRLQPYHCELNPIELVWADIKGHVAHNNTTFKFENVKKLLQEGIQRVSADKWRNCVDHIIKVEDNFYSNIDIMIDNTIDSFVINTADLDSSDESSSSYTDDSD</sequence>
<protein>
    <recommendedName>
        <fullName evidence="1">Tc1-like transposase DDE domain-containing protein</fullName>
    </recommendedName>
</protein>